<dbReference type="EC" id="3.1.26.-" evidence="6"/>
<protein>
    <recommendedName>
        <fullName evidence="6">Mini-ribonuclease 3</fullName>
        <shortName evidence="6">Mini-3</shortName>
        <shortName evidence="6">Mini-RNase 3</shortName>
        <ecNumber evidence="6">3.1.26.-</ecNumber>
    </recommendedName>
    <alternativeName>
        <fullName evidence="6">Mini-RNase III</fullName>
        <shortName evidence="6">Mini-III</shortName>
    </alternativeName>
</protein>
<comment type="function">
    <text evidence="6">Involved in correct processing of both the 5' and 3' ends of 23S rRNA precursor. Processes 30S rRNA precursor transcript even in absence of ribonuclease 3 (Rnc); Rnc processes 30S rRNA into smaller rRNA precursors.</text>
</comment>
<dbReference type="Pfam" id="PF00636">
    <property type="entry name" value="Ribonuclease_3"/>
    <property type="match status" value="1"/>
</dbReference>
<sequence length="154" mass="17588">MEEKLIVEDNKDFIGIIRQVLDVKQVDVMSYSPLTLAYIGDDAYDLVIRTYLLGKGNMPVNKLNRMADGLVRAKAQSDMMDVIEPMLDEEEHAVYKRGRNAKSYTKAKNATVADYRRATGFEALMGYLYLQGRYVRMVELIRAGIIERLDADEI</sequence>
<dbReference type="SUPFAM" id="SSF69065">
    <property type="entry name" value="RNase III domain-like"/>
    <property type="match status" value="1"/>
</dbReference>
<organism evidence="8 9">
    <name type="scientific">[Bacteroides] pectinophilus ATCC 43243</name>
    <dbReference type="NCBI Taxonomy" id="483218"/>
    <lineage>
        <taxon>Bacteria</taxon>
        <taxon>Bacillati</taxon>
        <taxon>Bacillota</taxon>
        <taxon>Clostridia</taxon>
        <taxon>Eubacteriales</taxon>
    </lineage>
</organism>
<evidence type="ECO:0000256" key="4">
    <source>
        <dbReference type="ARBA" id="ARBA00022759"/>
    </source>
</evidence>
<dbReference type="GO" id="GO:0004525">
    <property type="term" value="F:ribonuclease III activity"/>
    <property type="evidence" value="ECO:0007669"/>
    <property type="project" value="InterPro"/>
</dbReference>
<keyword evidence="3 6" id="KW-0540">Nuclease</keyword>
<proteinExistence type="inferred from homology"/>
<keyword evidence="6" id="KW-0963">Cytoplasm</keyword>
<name>B7ASS9_9FIRM</name>
<reference evidence="8 9" key="1">
    <citation type="submission" date="2008-11" db="EMBL/GenBank/DDBJ databases">
        <title>Draft genome sequence of Bacteroides pectinophilus (ATCC 43243).</title>
        <authorList>
            <person name="Sudarsanam P."/>
            <person name="Ley R."/>
            <person name="Guruge J."/>
            <person name="Turnbaugh P.J."/>
            <person name="Mahowald M."/>
            <person name="Liep D."/>
            <person name="Gordon J."/>
        </authorList>
    </citation>
    <scope>NUCLEOTIDE SEQUENCE [LARGE SCALE GENOMIC DNA]</scope>
    <source>
        <strain evidence="8 9">ATCC 43243</strain>
    </source>
</reference>
<gene>
    <name evidence="6" type="primary">mrnC</name>
    <name evidence="8" type="ORF">BACPEC_02136</name>
</gene>
<comment type="subunit">
    <text evidence="6">Homodimer.</text>
</comment>
<dbReference type="InterPro" id="IPR000999">
    <property type="entry name" value="RNase_III_dom"/>
</dbReference>
<reference evidence="8 9" key="2">
    <citation type="submission" date="2008-11" db="EMBL/GenBank/DDBJ databases">
        <authorList>
            <person name="Fulton L."/>
            <person name="Clifton S."/>
            <person name="Fulton B."/>
            <person name="Xu J."/>
            <person name="Minx P."/>
            <person name="Pepin K.H."/>
            <person name="Johnson M."/>
            <person name="Bhonagiri V."/>
            <person name="Nash W.E."/>
            <person name="Mardis E.R."/>
            <person name="Wilson R.K."/>
        </authorList>
    </citation>
    <scope>NUCLEOTIDE SEQUENCE [LARGE SCALE GENOMIC DNA]</scope>
    <source>
        <strain evidence="8 9">ATCC 43243</strain>
    </source>
</reference>
<keyword evidence="6" id="KW-0694">RNA-binding</keyword>
<dbReference type="PANTHER" id="PTHR34276:SF1">
    <property type="entry name" value="MINI-RIBONUCLEASE 3"/>
    <property type="match status" value="1"/>
</dbReference>
<comment type="similarity">
    <text evidence="6">Belongs to the MrnC RNase family.</text>
</comment>
<dbReference type="EMBL" id="ABVQ01000036">
    <property type="protein sequence ID" value="EEC57625.1"/>
    <property type="molecule type" value="Genomic_DNA"/>
</dbReference>
<accession>B7ASS9</accession>
<evidence type="ECO:0000259" key="7">
    <source>
        <dbReference type="Pfam" id="PF00636"/>
    </source>
</evidence>
<dbReference type="eggNOG" id="COG1939">
    <property type="taxonomic scope" value="Bacteria"/>
</dbReference>
<dbReference type="STRING" id="483218.BACPEC_02136"/>
<keyword evidence="6" id="KW-0460">Magnesium</keyword>
<keyword evidence="4 6" id="KW-0255">Endonuclease</keyword>
<dbReference type="HOGENOM" id="CLU_091169_0_0_9"/>
<evidence type="ECO:0000256" key="6">
    <source>
        <dbReference type="HAMAP-Rule" id="MF_01468"/>
    </source>
</evidence>
<evidence type="ECO:0000256" key="5">
    <source>
        <dbReference type="ARBA" id="ARBA00022801"/>
    </source>
</evidence>
<keyword evidence="5 6" id="KW-0378">Hydrolase</keyword>
<comment type="caution">
    <text evidence="8">The sequence shown here is derived from an EMBL/GenBank/DDBJ whole genome shotgun (WGS) entry which is preliminary data.</text>
</comment>
<evidence type="ECO:0000256" key="1">
    <source>
        <dbReference type="ARBA" id="ARBA00022517"/>
    </source>
</evidence>
<evidence type="ECO:0000256" key="3">
    <source>
        <dbReference type="ARBA" id="ARBA00022722"/>
    </source>
</evidence>
<dbReference type="GO" id="GO:0006364">
    <property type="term" value="P:rRNA processing"/>
    <property type="evidence" value="ECO:0007669"/>
    <property type="project" value="UniProtKB-UniRule"/>
</dbReference>
<dbReference type="PANTHER" id="PTHR34276">
    <property type="entry name" value="MINI-RIBONUCLEASE 3"/>
    <property type="match status" value="1"/>
</dbReference>
<keyword evidence="2 6" id="KW-0698">rRNA processing</keyword>
<evidence type="ECO:0000256" key="2">
    <source>
        <dbReference type="ARBA" id="ARBA00022552"/>
    </source>
</evidence>
<feature type="active site" evidence="6">
    <location>
        <position position="41"/>
    </location>
</feature>
<dbReference type="GO" id="GO:0005737">
    <property type="term" value="C:cytoplasm"/>
    <property type="evidence" value="ECO:0007669"/>
    <property type="project" value="UniProtKB-SubCell"/>
</dbReference>
<dbReference type="Proteomes" id="UP000003136">
    <property type="component" value="Unassembled WGS sequence"/>
</dbReference>
<comment type="cofactor">
    <cofactor evidence="6">
        <name>Mg(2+)</name>
        <dbReference type="ChEBI" id="CHEBI:18420"/>
    </cofactor>
</comment>
<dbReference type="AlphaFoldDB" id="B7ASS9"/>
<dbReference type="InterPro" id="IPR036389">
    <property type="entry name" value="RNase_III_sf"/>
</dbReference>
<evidence type="ECO:0000313" key="8">
    <source>
        <dbReference type="EMBL" id="EEC57625.1"/>
    </source>
</evidence>
<dbReference type="HAMAP" id="MF_01468">
    <property type="entry name" value="RNase_Mini_III"/>
    <property type="match status" value="1"/>
</dbReference>
<keyword evidence="9" id="KW-1185">Reference proteome</keyword>
<dbReference type="InterPro" id="IPR008226">
    <property type="entry name" value="Mini3_fam"/>
</dbReference>
<evidence type="ECO:0000313" key="9">
    <source>
        <dbReference type="Proteomes" id="UP000003136"/>
    </source>
</evidence>
<feature type="domain" description="RNase III" evidence="7">
    <location>
        <begin position="35"/>
        <end position="132"/>
    </location>
</feature>
<keyword evidence="6" id="KW-0699">rRNA-binding</keyword>
<dbReference type="GO" id="GO:0019843">
    <property type="term" value="F:rRNA binding"/>
    <property type="evidence" value="ECO:0007669"/>
    <property type="project" value="UniProtKB-UniRule"/>
</dbReference>
<dbReference type="Gene3D" id="1.10.1520.10">
    <property type="entry name" value="Ribonuclease III domain"/>
    <property type="match status" value="1"/>
</dbReference>
<comment type="subcellular location">
    <subcellularLocation>
        <location evidence="6">Cytoplasm</location>
    </subcellularLocation>
</comment>
<keyword evidence="1 6" id="KW-0690">Ribosome biogenesis</keyword>